<proteinExistence type="predicted"/>
<dbReference type="RefSeq" id="WP_266600534.1">
    <property type="nucleotide sequence ID" value="NZ_JAPHNL010000179.1"/>
</dbReference>
<dbReference type="Proteomes" id="UP001163064">
    <property type="component" value="Unassembled WGS sequence"/>
</dbReference>
<gene>
    <name evidence="2" type="ORF">OFY01_16310</name>
</gene>
<feature type="domain" description="N-acetyltransferase" evidence="1">
    <location>
        <begin position="18"/>
        <end position="78"/>
    </location>
</feature>
<keyword evidence="3" id="KW-1185">Reference proteome</keyword>
<evidence type="ECO:0000313" key="2">
    <source>
        <dbReference type="EMBL" id="MCX3061294.1"/>
    </source>
</evidence>
<comment type="caution">
    <text evidence="2">The sequence shown here is derived from an EMBL/GenBank/DDBJ whole genome shotgun (WGS) entry which is preliminary data.</text>
</comment>
<protein>
    <submittedName>
        <fullName evidence="2">GNAT family N-acetyltransferase</fullName>
    </submittedName>
</protein>
<accession>A0ABT3TW63</accession>
<evidence type="ECO:0000259" key="1">
    <source>
        <dbReference type="Pfam" id="PF13302"/>
    </source>
</evidence>
<sequence>MPVKAATVPSCPDPAPHRGDVGAEVAWVVGHPFQGRGYATEGALAMTRWLRGAGVRGLRAHIHPGHDASARVARALGLAATPETVDGELVWAGS</sequence>
<evidence type="ECO:0000313" key="3">
    <source>
        <dbReference type="Proteomes" id="UP001163064"/>
    </source>
</evidence>
<dbReference type="SUPFAM" id="SSF55729">
    <property type="entry name" value="Acyl-CoA N-acyltransferases (Nat)"/>
    <property type="match status" value="1"/>
</dbReference>
<dbReference type="Gene3D" id="3.40.630.30">
    <property type="match status" value="1"/>
</dbReference>
<dbReference type="EMBL" id="JAPHNL010000179">
    <property type="protein sequence ID" value="MCX3061294.1"/>
    <property type="molecule type" value="Genomic_DNA"/>
</dbReference>
<dbReference type="InterPro" id="IPR000182">
    <property type="entry name" value="GNAT_dom"/>
</dbReference>
<dbReference type="Pfam" id="PF13302">
    <property type="entry name" value="Acetyltransf_3"/>
    <property type="match status" value="1"/>
</dbReference>
<reference evidence="2" key="1">
    <citation type="submission" date="2022-10" db="EMBL/GenBank/DDBJ databases">
        <title>Streptomyces beihaiensis sp. nov., a chitin degrading actinobacterium, isolated from shrimp pond soil.</title>
        <authorList>
            <person name="Xie J."/>
            <person name="Shen N."/>
        </authorList>
    </citation>
    <scope>NUCLEOTIDE SEQUENCE</scope>
    <source>
        <strain evidence="2">GXMU-J5</strain>
    </source>
</reference>
<dbReference type="InterPro" id="IPR016181">
    <property type="entry name" value="Acyl_CoA_acyltransferase"/>
</dbReference>
<organism evidence="2 3">
    <name type="scientific">Streptomyces beihaiensis</name>
    <dbReference type="NCBI Taxonomy" id="2984495"/>
    <lineage>
        <taxon>Bacteria</taxon>
        <taxon>Bacillati</taxon>
        <taxon>Actinomycetota</taxon>
        <taxon>Actinomycetes</taxon>
        <taxon>Kitasatosporales</taxon>
        <taxon>Streptomycetaceae</taxon>
        <taxon>Streptomyces</taxon>
    </lineage>
</organism>
<name>A0ABT3TW63_9ACTN</name>